<sequence>MVPGAVTVRVPRDRLGTFRPRLLPSYARRTGALDDMVISLTAKGLTSGEIVSHLAQTYGMTTTKETIATITDSRSGTRVPCGRDPITD</sequence>
<keyword evidence="4 6" id="KW-0238">DNA-binding</keyword>
<accession>A0ABM6SYL3</accession>
<dbReference type="PANTHER" id="PTHR33217:SF8">
    <property type="entry name" value="MUTATOR FAMILY TRANSPOSASE"/>
    <property type="match status" value="1"/>
</dbReference>
<evidence type="ECO:0000256" key="3">
    <source>
        <dbReference type="ARBA" id="ARBA00022578"/>
    </source>
</evidence>
<proteinExistence type="inferred from homology"/>
<keyword evidence="6" id="KW-0814">Transposable element</keyword>
<dbReference type="Pfam" id="PF00872">
    <property type="entry name" value="Transposase_mut"/>
    <property type="match status" value="1"/>
</dbReference>
<evidence type="ECO:0000313" key="7">
    <source>
        <dbReference type="EMBL" id="AVH59745.1"/>
    </source>
</evidence>
<protein>
    <recommendedName>
        <fullName evidence="6">Mutator family transposase</fullName>
    </recommendedName>
</protein>
<evidence type="ECO:0000256" key="5">
    <source>
        <dbReference type="ARBA" id="ARBA00023172"/>
    </source>
</evidence>
<keyword evidence="8" id="KW-1185">Reference proteome</keyword>
<organism evidence="7 8">
    <name type="scientific">Streptomyces dengpaensis</name>
    <dbReference type="NCBI Taxonomy" id="2049881"/>
    <lineage>
        <taxon>Bacteria</taxon>
        <taxon>Bacillati</taxon>
        <taxon>Actinomycetota</taxon>
        <taxon>Actinomycetes</taxon>
        <taxon>Kitasatosporales</taxon>
        <taxon>Streptomycetaceae</taxon>
        <taxon>Streptomyces</taxon>
    </lineage>
</organism>
<evidence type="ECO:0000256" key="1">
    <source>
        <dbReference type="ARBA" id="ARBA00002190"/>
    </source>
</evidence>
<comment type="similarity">
    <text evidence="2 6">Belongs to the transposase mutator family.</text>
</comment>
<keyword evidence="5 6" id="KW-0233">DNA recombination</keyword>
<name>A0ABM6SYL3_9ACTN</name>
<dbReference type="Proteomes" id="UP000238413">
    <property type="component" value="Chromosome"/>
</dbReference>
<gene>
    <name evidence="7" type="ORF">C4B68_32780</name>
</gene>
<evidence type="ECO:0000256" key="2">
    <source>
        <dbReference type="ARBA" id="ARBA00010961"/>
    </source>
</evidence>
<keyword evidence="3 6" id="KW-0815">Transposition</keyword>
<evidence type="ECO:0000256" key="4">
    <source>
        <dbReference type="ARBA" id="ARBA00023125"/>
    </source>
</evidence>
<dbReference type="EMBL" id="CP026652">
    <property type="protein sequence ID" value="AVH59745.1"/>
    <property type="molecule type" value="Genomic_DNA"/>
</dbReference>
<evidence type="ECO:0000256" key="6">
    <source>
        <dbReference type="RuleBase" id="RU365089"/>
    </source>
</evidence>
<dbReference type="PANTHER" id="PTHR33217">
    <property type="entry name" value="TRANSPOSASE FOR INSERTION SEQUENCE ELEMENT IS1081"/>
    <property type="match status" value="1"/>
</dbReference>
<reference evidence="7 8" key="1">
    <citation type="submission" date="2018-02" db="EMBL/GenBank/DDBJ databases">
        <title>Complete genome sequence of Streptomyces dengpaensis, the producer of angucyclines.</title>
        <authorList>
            <person name="Yumei L."/>
        </authorList>
    </citation>
    <scope>NUCLEOTIDE SEQUENCE [LARGE SCALE GENOMIC DNA]</scope>
    <source>
        <strain evidence="7 8">XZHG99</strain>
    </source>
</reference>
<comment type="function">
    <text evidence="1 6">Required for the transposition of the insertion element.</text>
</comment>
<dbReference type="InterPro" id="IPR001207">
    <property type="entry name" value="Transposase_mutator"/>
</dbReference>
<evidence type="ECO:0000313" key="8">
    <source>
        <dbReference type="Proteomes" id="UP000238413"/>
    </source>
</evidence>